<organism evidence="3 4">
    <name type="scientific">Gulosibacter faecalis</name>
    <dbReference type="NCBI Taxonomy" id="272240"/>
    <lineage>
        <taxon>Bacteria</taxon>
        <taxon>Bacillati</taxon>
        <taxon>Actinomycetota</taxon>
        <taxon>Actinomycetes</taxon>
        <taxon>Micrococcales</taxon>
        <taxon>Microbacteriaceae</taxon>
        <taxon>Gulosibacter</taxon>
    </lineage>
</organism>
<dbReference type="Pfam" id="PF13280">
    <property type="entry name" value="WYL"/>
    <property type="match status" value="1"/>
</dbReference>
<reference evidence="4" key="1">
    <citation type="journal article" date="2019" name="Int. J. Syst. Evol. Microbiol.">
        <title>The Global Catalogue of Microorganisms (GCM) 10K type strain sequencing project: providing services to taxonomists for standard genome sequencing and annotation.</title>
        <authorList>
            <consortium name="The Broad Institute Genomics Platform"/>
            <consortium name="The Broad Institute Genome Sequencing Center for Infectious Disease"/>
            <person name="Wu L."/>
            <person name="Ma J."/>
        </authorList>
    </citation>
    <scope>NUCLEOTIDE SEQUENCE [LARGE SCALE GENOMIC DNA]</scope>
    <source>
        <strain evidence="4">TISTR 1514</strain>
    </source>
</reference>
<evidence type="ECO:0000313" key="4">
    <source>
        <dbReference type="Proteomes" id="UP001597492"/>
    </source>
</evidence>
<protein>
    <submittedName>
        <fullName evidence="3">Helix-turn-helix transcriptional regulator</fullName>
    </submittedName>
</protein>
<evidence type="ECO:0000259" key="1">
    <source>
        <dbReference type="Pfam" id="PF13280"/>
    </source>
</evidence>
<dbReference type="RefSeq" id="WP_019617607.1">
    <property type="nucleotide sequence ID" value="NZ_JBHUNE010000006.1"/>
</dbReference>
<dbReference type="PROSITE" id="PS52050">
    <property type="entry name" value="WYL"/>
    <property type="match status" value="1"/>
</dbReference>
<dbReference type="InterPro" id="IPR051534">
    <property type="entry name" value="CBASS_pafABC_assoc_protein"/>
</dbReference>
<evidence type="ECO:0000313" key="3">
    <source>
        <dbReference type="EMBL" id="MFD2758650.1"/>
    </source>
</evidence>
<sequence>MTDRPADALMVSSLLDVLRANPHGLDLGELASSFSESPERMRGLIDYVWSLEITDASGQVDPSQMFDFDADGLDEDEPWVKLTHDPVRPVARNFDANELALVLTGLEVLREAAGVADAARIDALHAKLRGATGPEAANRGDARVDALGAAITARQRVRITYSAEQSEAPVEREVDPLRLEARNGFVYLNAYCHLRHDLRWFRADRILELERLETPAEPHSAADRDRGLVVTGRGLIPVDVAVGPGAVAAVRPYLAGRSLPAADADGKIRLRLKLRSAGVAARLAAEHAGEFVVEGPTAVREHVMTWLEGALARQRDGADRLD</sequence>
<feature type="domain" description="WCX" evidence="2">
    <location>
        <begin position="236"/>
        <end position="311"/>
    </location>
</feature>
<dbReference type="InterPro" id="IPR028349">
    <property type="entry name" value="PafC-like"/>
</dbReference>
<dbReference type="PIRSF" id="PIRSF016838">
    <property type="entry name" value="PafC"/>
    <property type="match status" value="1"/>
</dbReference>
<comment type="caution">
    <text evidence="3">The sequence shown here is derived from an EMBL/GenBank/DDBJ whole genome shotgun (WGS) entry which is preliminary data.</text>
</comment>
<feature type="domain" description="WYL" evidence="1">
    <location>
        <begin position="145"/>
        <end position="210"/>
    </location>
</feature>
<dbReference type="PANTHER" id="PTHR34580">
    <property type="match status" value="1"/>
</dbReference>
<dbReference type="InterPro" id="IPR057727">
    <property type="entry name" value="WCX_dom"/>
</dbReference>
<proteinExistence type="predicted"/>
<keyword evidence="4" id="KW-1185">Reference proteome</keyword>
<dbReference type="Pfam" id="PF25583">
    <property type="entry name" value="WCX"/>
    <property type="match status" value="1"/>
</dbReference>
<dbReference type="PANTHER" id="PTHR34580:SF3">
    <property type="entry name" value="PROTEIN PAFB"/>
    <property type="match status" value="1"/>
</dbReference>
<dbReference type="Proteomes" id="UP001597492">
    <property type="component" value="Unassembled WGS sequence"/>
</dbReference>
<accession>A0ABW5V203</accession>
<gene>
    <name evidence="3" type="ORF">ACFSW7_09705</name>
</gene>
<dbReference type="InterPro" id="IPR026881">
    <property type="entry name" value="WYL_dom"/>
</dbReference>
<evidence type="ECO:0000259" key="2">
    <source>
        <dbReference type="Pfam" id="PF25583"/>
    </source>
</evidence>
<name>A0ABW5V203_9MICO</name>
<dbReference type="EMBL" id="JBHUNE010000006">
    <property type="protein sequence ID" value="MFD2758650.1"/>
    <property type="molecule type" value="Genomic_DNA"/>
</dbReference>